<comment type="caution">
    <text evidence="3">The sequence shown here is derived from an EMBL/GenBank/DDBJ whole genome shotgun (WGS) entry which is preliminary data.</text>
</comment>
<name>A0ABS9P3Q2_9GAMM</name>
<dbReference type="EMBL" id="JABFUC010000001">
    <property type="protein sequence ID" value="MCG6656412.1"/>
    <property type="molecule type" value="Genomic_DNA"/>
</dbReference>
<feature type="signal peptide" evidence="2">
    <location>
        <begin position="1"/>
        <end position="25"/>
    </location>
</feature>
<evidence type="ECO:0000256" key="1">
    <source>
        <dbReference type="SAM" id="MobiDB-lite"/>
    </source>
</evidence>
<evidence type="ECO:0000313" key="4">
    <source>
        <dbReference type="Proteomes" id="UP000814385"/>
    </source>
</evidence>
<accession>A0ABS9P3Q2</accession>
<feature type="region of interest" description="Disordered" evidence="1">
    <location>
        <begin position="156"/>
        <end position="187"/>
    </location>
</feature>
<keyword evidence="4" id="KW-1185">Reference proteome</keyword>
<gene>
    <name evidence="3" type="ORF">HOP52_01285</name>
</gene>
<evidence type="ECO:0000313" key="3">
    <source>
        <dbReference type="EMBL" id="MCG6656412.1"/>
    </source>
</evidence>
<reference evidence="3 4" key="1">
    <citation type="submission" date="2020-05" db="EMBL/GenBank/DDBJ databases">
        <title>Comparative genomic analysis of denitrifying bacteria from Halomonas genus.</title>
        <authorList>
            <person name="Wang L."/>
            <person name="Shao Z."/>
        </authorList>
    </citation>
    <scope>NUCLEOTIDE SEQUENCE [LARGE SCALE GENOMIC DNA]</scope>
    <source>
        <strain evidence="3 4">A4</strain>
    </source>
</reference>
<sequence>MIKNPTAMLTAAGLALLILPTAATAATLTLPADARVAVQVIDDLLLGDDSDRRDDILMRPVSDDADATHELPEYCVLVGNARLDGERLRITASYLTCIEAEGGDSEIFSGEISAAAYEADGSYGVDACQEGRCELTPAHVFQLQLASELAIEEQENPAEQINIQRRQAEGTGVANPLPAERPTPNGD</sequence>
<dbReference type="Proteomes" id="UP000814385">
    <property type="component" value="Unassembled WGS sequence"/>
</dbReference>
<keyword evidence="2" id="KW-0732">Signal</keyword>
<organism evidence="3 4">
    <name type="scientific">Billgrantia campisalis</name>
    <dbReference type="NCBI Taxonomy" id="74661"/>
    <lineage>
        <taxon>Bacteria</taxon>
        <taxon>Pseudomonadati</taxon>
        <taxon>Pseudomonadota</taxon>
        <taxon>Gammaproteobacteria</taxon>
        <taxon>Oceanospirillales</taxon>
        <taxon>Halomonadaceae</taxon>
        <taxon>Billgrantia</taxon>
    </lineage>
</organism>
<proteinExistence type="predicted"/>
<dbReference type="RefSeq" id="WP_238975163.1">
    <property type="nucleotide sequence ID" value="NZ_JABFUC010000001.1"/>
</dbReference>
<evidence type="ECO:0000256" key="2">
    <source>
        <dbReference type="SAM" id="SignalP"/>
    </source>
</evidence>
<feature type="chain" id="PRO_5046348724" evidence="2">
    <location>
        <begin position="26"/>
        <end position="187"/>
    </location>
</feature>
<protein>
    <submittedName>
        <fullName evidence="3">Uncharacterized protein</fullName>
    </submittedName>
</protein>